<feature type="signal peptide" evidence="1">
    <location>
        <begin position="1"/>
        <end position="26"/>
    </location>
</feature>
<protein>
    <recommendedName>
        <fullName evidence="4">Right handed beta helix domain-containing protein</fullName>
    </recommendedName>
</protein>
<evidence type="ECO:0000313" key="3">
    <source>
        <dbReference type="Proteomes" id="UP000428328"/>
    </source>
</evidence>
<accession>A0A6I6JF55</accession>
<sequence>MFRRILFPSILSLTLILGFAPQIALAQVDFIDYAHAREKLGLDDVTYHKFDRKQVEPISGPMDLDKPGTRYVLQNDVSSEGTAFVFKGAHITLDLNGHTVEYGTAAKGKSHGVTSEGYHRSDNAVINGRIVQSQNVSKGDKQFKGSSPINLSRGIADIELAGLTLEYHSAQTVAIVMPWGSGSIHHNVVRDKGTVVLDRKHGFSAIGVERGSNMEVYNNFLERVRQGGISPGNDKTVCQNNIINIDSVATNSFGVCYYGQGDWENDYWLCEGNVIRGVGMHPIGIGVVSNTANGIVRSNDVEVMTTRLSSEYKGTSAAAAYRTHWGADNILIENNRFVCLGAVRSVEGRDSWGRAVWAAIDEGQKMLFKDNVITGVSADGNAKVPAVAVCGNNKSSGLRFEHNTMSSSWANVLLADSYGSSEGYPEFSGNEFIRLKEFPGYRTIRSDAKYFVATGVFTDNVMKDGASRESINMQLDGGKLRDVRFMTTHIVHAVSNGAPLAHASVTIKNLSGEIAATGETNDDGTFKAALLDYGVTNAKHAPLGKMLGQGRYTASPYGITVMSGGMQGEGSFAQDSPYSVTVEVK</sequence>
<keyword evidence="1" id="KW-0732">Signal</keyword>
<evidence type="ECO:0000256" key="1">
    <source>
        <dbReference type="SAM" id="SignalP"/>
    </source>
</evidence>
<dbReference type="KEGG" id="psel:GM415_03170"/>
<reference evidence="2 3" key="1">
    <citation type="submission" date="2019-11" db="EMBL/GenBank/DDBJ databases">
        <authorList>
            <person name="Zheng R.K."/>
            <person name="Sun C.M."/>
        </authorList>
    </citation>
    <scope>NUCLEOTIDE SEQUENCE [LARGE SCALE GENOMIC DNA]</scope>
    <source>
        <strain evidence="2 3">SRB007</strain>
    </source>
</reference>
<name>A0A6I6JF55_9BACT</name>
<dbReference type="AlphaFoldDB" id="A0A6I6JF55"/>
<evidence type="ECO:0000313" key="2">
    <source>
        <dbReference type="EMBL" id="QGY39163.1"/>
    </source>
</evidence>
<dbReference type="Proteomes" id="UP000428328">
    <property type="component" value="Chromosome"/>
</dbReference>
<keyword evidence="3" id="KW-1185">Reference proteome</keyword>
<dbReference type="SUPFAM" id="SSF51126">
    <property type="entry name" value="Pectin lyase-like"/>
    <property type="match status" value="1"/>
</dbReference>
<evidence type="ECO:0008006" key="4">
    <source>
        <dbReference type="Google" id="ProtNLM"/>
    </source>
</evidence>
<dbReference type="RefSeq" id="WP_158946388.1">
    <property type="nucleotide sequence ID" value="NZ_CP046400.1"/>
</dbReference>
<feature type="chain" id="PRO_5026045840" description="Right handed beta helix domain-containing protein" evidence="1">
    <location>
        <begin position="27"/>
        <end position="585"/>
    </location>
</feature>
<organism evidence="2 3">
    <name type="scientific">Pseudodesulfovibrio cashew</name>
    <dbReference type="NCBI Taxonomy" id="2678688"/>
    <lineage>
        <taxon>Bacteria</taxon>
        <taxon>Pseudomonadati</taxon>
        <taxon>Thermodesulfobacteriota</taxon>
        <taxon>Desulfovibrionia</taxon>
        <taxon>Desulfovibrionales</taxon>
        <taxon>Desulfovibrionaceae</taxon>
    </lineage>
</organism>
<dbReference type="EMBL" id="CP046400">
    <property type="protein sequence ID" value="QGY39163.1"/>
    <property type="molecule type" value="Genomic_DNA"/>
</dbReference>
<gene>
    <name evidence="2" type="ORF">GM415_03170</name>
</gene>
<proteinExistence type="predicted"/>
<dbReference type="InterPro" id="IPR011050">
    <property type="entry name" value="Pectin_lyase_fold/virulence"/>
</dbReference>